<reference evidence="1 2" key="1">
    <citation type="submission" date="2018-06" db="EMBL/GenBank/DDBJ databases">
        <authorList>
            <consortium name="Pathogen Informatics"/>
            <person name="Doyle S."/>
        </authorList>
    </citation>
    <scope>NUCLEOTIDE SEQUENCE [LARGE SCALE GENOMIC DNA]</scope>
    <source>
        <strain evidence="1 2">NCTC11343</strain>
    </source>
</reference>
<dbReference type="GeneID" id="88829636"/>
<dbReference type="Proteomes" id="UP000251241">
    <property type="component" value="Unassembled WGS sequence"/>
</dbReference>
<accession>A0A2X2IWK6</accession>
<dbReference type="AlphaFoldDB" id="A0A2X2IWK6"/>
<evidence type="ECO:0008006" key="3">
    <source>
        <dbReference type="Google" id="ProtNLM"/>
    </source>
</evidence>
<gene>
    <name evidence="1" type="ORF">NCTC11343_00165</name>
</gene>
<dbReference type="EMBL" id="UAUU01000002">
    <property type="protein sequence ID" value="SPZ83646.1"/>
    <property type="molecule type" value="Genomic_DNA"/>
</dbReference>
<sequence length="205" mass="23686">MVKRSVLEKLSNKDLLRYTSEDTRSVPEAIEMAFDILKKRGYFFSETEIVKINQLIASRKKEEPDYKSLNTWDIDEDAEKASVSFYSQKAIWYFSILFGLFTGAILLAINLFTLSKKKEAWATLLFGFGYTLALILVYNEFKDYFDQSRFTGILLYGIGAAILQFGFWDQYLKGIKYKKRSIIAPLMICLVVVGLIILRIIIFLS</sequence>
<evidence type="ECO:0000313" key="2">
    <source>
        <dbReference type="Proteomes" id="UP000251241"/>
    </source>
</evidence>
<organism evidence="1 2">
    <name type="scientific">Sphingobacterium multivorum</name>
    <dbReference type="NCBI Taxonomy" id="28454"/>
    <lineage>
        <taxon>Bacteria</taxon>
        <taxon>Pseudomonadati</taxon>
        <taxon>Bacteroidota</taxon>
        <taxon>Sphingobacteriia</taxon>
        <taxon>Sphingobacteriales</taxon>
        <taxon>Sphingobacteriaceae</taxon>
        <taxon>Sphingobacterium</taxon>
    </lineage>
</organism>
<name>A0A2X2IWK6_SPHMU</name>
<dbReference type="RefSeq" id="WP_075991448.1">
    <property type="nucleotide sequence ID" value="NZ_CP069793.1"/>
</dbReference>
<proteinExistence type="predicted"/>
<evidence type="ECO:0000313" key="1">
    <source>
        <dbReference type="EMBL" id="SPZ83646.1"/>
    </source>
</evidence>
<protein>
    <recommendedName>
        <fullName evidence="3">DUF2157 domain-containing protein</fullName>
    </recommendedName>
</protein>